<dbReference type="InterPro" id="IPR010183">
    <property type="entry name" value="Phage_lambda_Bet"/>
</dbReference>
<organism evidence="1 2">
    <name type="scientific">Photobacterium kishitanii</name>
    <dbReference type="NCBI Taxonomy" id="318456"/>
    <lineage>
        <taxon>Bacteria</taxon>
        <taxon>Pseudomonadati</taxon>
        <taxon>Pseudomonadota</taxon>
        <taxon>Gammaproteobacteria</taxon>
        <taxon>Vibrionales</taxon>
        <taxon>Vibrionaceae</taxon>
        <taxon>Photobacterium</taxon>
    </lineage>
</organism>
<protein>
    <submittedName>
        <fullName evidence="1">Phage recombination protein Bet</fullName>
    </submittedName>
</protein>
<name>A0A2T3KED5_9GAMM</name>
<dbReference type="GO" id="GO:0006310">
    <property type="term" value="P:DNA recombination"/>
    <property type="evidence" value="ECO:0007669"/>
    <property type="project" value="InterPro"/>
</dbReference>
<dbReference type="RefSeq" id="WP_107289880.1">
    <property type="nucleotide sequence ID" value="NZ_PYNF01000018.1"/>
</dbReference>
<dbReference type="Proteomes" id="UP000241426">
    <property type="component" value="Unassembled WGS sequence"/>
</dbReference>
<gene>
    <name evidence="1" type="primary">bet</name>
    <name evidence="1" type="ORF">C9J27_17665</name>
</gene>
<dbReference type="NCBIfam" id="TIGR01913">
    <property type="entry name" value="bet_lambda"/>
    <property type="match status" value="1"/>
</dbReference>
<dbReference type="GO" id="GO:0003677">
    <property type="term" value="F:DNA binding"/>
    <property type="evidence" value="ECO:0007669"/>
    <property type="project" value="InterPro"/>
</dbReference>
<reference evidence="1 2" key="1">
    <citation type="submission" date="2018-01" db="EMBL/GenBank/DDBJ databases">
        <title>Whole genome sequencing of Histamine producing bacteria.</title>
        <authorList>
            <person name="Butler K."/>
        </authorList>
    </citation>
    <scope>NUCLEOTIDE SEQUENCE [LARGE SCALE GENOMIC DNA]</scope>
    <source>
        <strain evidence="1 2">FS-7.2</strain>
    </source>
</reference>
<dbReference type="InterPro" id="IPR018330">
    <property type="entry name" value="RecT_fam"/>
</dbReference>
<comment type="caution">
    <text evidence="1">The sequence shown here is derived from an EMBL/GenBank/DDBJ whole genome shotgun (WGS) entry which is preliminary data.</text>
</comment>
<dbReference type="Pfam" id="PF03837">
    <property type="entry name" value="RecT"/>
    <property type="match status" value="1"/>
</dbReference>
<dbReference type="EMBL" id="PYNF01000018">
    <property type="protein sequence ID" value="PSU95701.1"/>
    <property type="molecule type" value="Genomic_DNA"/>
</dbReference>
<proteinExistence type="predicted"/>
<evidence type="ECO:0000313" key="1">
    <source>
        <dbReference type="EMBL" id="PSU95701.1"/>
    </source>
</evidence>
<accession>A0A2T3KED5</accession>
<evidence type="ECO:0000313" key="2">
    <source>
        <dbReference type="Proteomes" id="UP000241426"/>
    </source>
</evidence>
<sequence length="281" mass="31762">MNTQSTVPFEQQYPAVAQRGIDQSTWGALQNSVFPGARDESILMAVDYCLSRHLDILLKPVHLVPMSVKTSQKDHNGKDIYEFRDVVMPGIGLYRIQADRSGTYAGADEPEFGPLITTTLGDDKSTSEYQFPEWCKYTVYKLVGDRLVTFSAKEYWLENYASASRYTTTPNAMWKKRPYAQLAKCAEAQALRKAWPDIGQAPTAEEMEGKEFVPSEKDITPQRPAIKHYPVDQFELNYTKWSSVIQSGKKTAEQLIAMIESKGQLTEPQKQALINCEAEEI</sequence>
<dbReference type="AlphaFoldDB" id="A0A2T3KED5"/>